<dbReference type="GO" id="GO:0016491">
    <property type="term" value="F:oxidoreductase activity"/>
    <property type="evidence" value="ECO:0007669"/>
    <property type="project" value="UniProtKB-KW"/>
</dbReference>
<gene>
    <name evidence="2" type="ORF">B0H15DRAFT_290829</name>
</gene>
<dbReference type="InterPro" id="IPR036291">
    <property type="entry name" value="NAD(P)-bd_dom_sf"/>
</dbReference>
<proteinExistence type="predicted"/>
<name>A0AAD6XRX2_9AGAR</name>
<dbReference type="EMBL" id="JARJCN010000026">
    <property type="protein sequence ID" value="KAJ7088432.1"/>
    <property type="molecule type" value="Genomic_DNA"/>
</dbReference>
<dbReference type="PANTHER" id="PTHR47534:SF3">
    <property type="entry name" value="ALCOHOL DEHYDROGENASE-LIKE C-TERMINAL DOMAIN-CONTAINING PROTEIN"/>
    <property type="match status" value="1"/>
</dbReference>
<evidence type="ECO:0008006" key="4">
    <source>
        <dbReference type="Google" id="ProtNLM"/>
    </source>
</evidence>
<sequence length="321" mass="34217">MPPNAAKALESVSLAGQRKTAVIVGGTLGIGAAVARRLAELGCSRIFVFARNEARGKEVLAVLKALAPKGSTLEAQFVQGDLSDVNGMRAAAEALQKAAGDGSIDYLVMTQSGAPKGTLIENADGHDRGLAIQAISRFVLAYLLTTRGALAPGAVVLSVANPGRTLDGLSADDLSLRGRVPTSSKTGLFFAQSARDSSVLDAFHEELTLRYPQYRYYHLYPGLVRSREGSEYRAFPGWLRYAAWLSMKLVGATPDKYAVVPVYVLTAPPSDPAVKSRFLGEKLAPMQIGKWAADPKNRAALWEKLLNIIGEEVEASSEVSS</sequence>
<accession>A0AAD6XRX2</accession>
<dbReference type="PANTHER" id="PTHR47534">
    <property type="entry name" value="YALI0E05731P"/>
    <property type="match status" value="1"/>
</dbReference>
<evidence type="ECO:0000313" key="3">
    <source>
        <dbReference type="Proteomes" id="UP001222325"/>
    </source>
</evidence>
<dbReference type="InterPro" id="IPR002347">
    <property type="entry name" value="SDR_fam"/>
</dbReference>
<dbReference type="Pfam" id="PF00106">
    <property type="entry name" value="adh_short"/>
    <property type="match status" value="1"/>
</dbReference>
<keyword evidence="1" id="KW-0560">Oxidoreductase</keyword>
<dbReference type="InterPro" id="IPR052228">
    <property type="entry name" value="Sec_Metab_Biosynth_Oxidored"/>
</dbReference>
<evidence type="ECO:0000313" key="2">
    <source>
        <dbReference type="EMBL" id="KAJ7088432.1"/>
    </source>
</evidence>
<dbReference type="SUPFAM" id="SSF51735">
    <property type="entry name" value="NAD(P)-binding Rossmann-fold domains"/>
    <property type="match status" value="1"/>
</dbReference>
<organism evidence="2 3">
    <name type="scientific">Mycena belliarum</name>
    <dbReference type="NCBI Taxonomy" id="1033014"/>
    <lineage>
        <taxon>Eukaryota</taxon>
        <taxon>Fungi</taxon>
        <taxon>Dikarya</taxon>
        <taxon>Basidiomycota</taxon>
        <taxon>Agaricomycotina</taxon>
        <taxon>Agaricomycetes</taxon>
        <taxon>Agaricomycetidae</taxon>
        <taxon>Agaricales</taxon>
        <taxon>Marasmiineae</taxon>
        <taxon>Mycenaceae</taxon>
        <taxon>Mycena</taxon>
    </lineage>
</organism>
<evidence type="ECO:0000256" key="1">
    <source>
        <dbReference type="ARBA" id="ARBA00023002"/>
    </source>
</evidence>
<dbReference type="Gene3D" id="3.40.50.720">
    <property type="entry name" value="NAD(P)-binding Rossmann-like Domain"/>
    <property type="match status" value="1"/>
</dbReference>
<dbReference type="Proteomes" id="UP001222325">
    <property type="component" value="Unassembled WGS sequence"/>
</dbReference>
<keyword evidence="3" id="KW-1185">Reference proteome</keyword>
<reference evidence="2" key="1">
    <citation type="submission" date="2023-03" db="EMBL/GenBank/DDBJ databases">
        <title>Massive genome expansion in bonnet fungi (Mycena s.s.) driven by repeated elements and novel gene families across ecological guilds.</title>
        <authorList>
            <consortium name="Lawrence Berkeley National Laboratory"/>
            <person name="Harder C.B."/>
            <person name="Miyauchi S."/>
            <person name="Viragh M."/>
            <person name="Kuo A."/>
            <person name="Thoen E."/>
            <person name="Andreopoulos B."/>
            <person name="Lu D."/>
            <person name="Skrede I."/>
            <person name="Drula E."/>
            <person name="Henrissat B."/>
            <person name="Morin E."/>
            <person name="Kohler A."/>
            <person name="Barry K."/>
            <person name="LaButti K."/>
            <person name="Morin E."/>
            <person name="Salamov A."/>
            <person name="Lipzen A."/>
            <person name="Mereny Z."/>
            <person name="Hegedus B."/>
            <person name="Baldrian P."/>
            <person name="Stursova M."/>
            <person name="Weitz H."/>
            <person name="Taylor A."/>
            <person name="Grigoriev I.V."/>
            <person name="Nagy L.G."/>
            <person name="Martin F."/>
            <person name="Kauserud H."/>
        </authorList>
    </citation>
    <scope>NUCLEOTIDE SEQUENCE</scope>
    <source>
        <strain evidence="2">CBHHK173m</strain>
    </source>
</reference>
<dbReference type="AlphaFoldDB" id="A0AAD6XRX2"/>
<protein>
    <recommendedName>
        <fullName evidence="4">NAD(P)-binding protein</fullName>
    </recommendedName>
</protein>
<comment type="caution">
    <text evidence="2">The sequence shown here is derived from an EMBL/GenBank/DDBJ whole genome shotgun (WGS) entry which is preliminary data.</text>
</comment>